<evidence type="ECO:0000256" key="4">
    <source>
        <dbReference type="ARBA" id="ARBA00014185"/>
    </source>
</evidence>
<evidence type="ECO:0000256" key="3">
    <source>
        <dbReference type="ARBA" id="ARBA00012261"/>
    </source>
</evidence>
<proteinExistence type="inferred from homology"/>
<dbReference type="InterPro" id="IPR005793">
    <property type="entry name" value="Formyl_trans_C"/>
</dbReference>
<evidence type="ECO:0000256" key="8">
    <source>
        <dbReference type="ARBA" id="ARBA00023128"/>
    </source>
</evidence>
<evidence type="ECO:0000256" key="2">
    <source>
        <dbReference type="ARBA" id="ARBA00010699"/>
    </source>
</evidence>
<dbReference type="SUPFAM" id="SSF50486">
    <property type="entry name" value="FMT C-terminal domain-like"/>
    <property type="match status" value="1"/>
</dbReference>
<evidence type="ECO:0000256" key="9">
    <source>
        <dbReference type="ARBA" id="ARBA00052555"/>
    </source>
</evidence>
<dbReference type="Pfam" id="PF02911">
    <property type="entry name" value="Formyl_trans_C"/>
    <property type="match status" value="1"/>
</dbReference>
<dbReference type="EMBL" id="OV121137">
    <property type="protein sequence ID" value="CAH0558676.1"/>
    <property type="molecule type" value="Genomic_DNA"/>
</dbReference>
<evidence type="ECO:0000259" key="11">
    <source>
        <dbReference type="Pfam" id="PF00551"/>
    </source>
</evidence>
<dbReference type="SUPFAM" id="SSF53328">
    <property type="entry name" value="Formyltransferase"/>
    <property type="match status" value="1"/>
</dbReference>
<evidence type="ECO:0000256" key="5">
    <source>
        <dbReference type="ARBA" id="ARBA00022679"/>
    </source>
</evidence>
<dbReference type="NCBIfam" id="TIGR00460">
    <property type="entry name" value="fmt"/>
    <property type="match status" value="1"/>
</dbReference>
<dbReference type="Pfam" id="PF00551">
    <property type="entry name" value="Formyl_trans_N"/>
    <property type="match status" value="1"/>
</dbReference>
<dbReference type="PANTHER" id="PTHR11138:SF5">
    <property type="entry name" value="METHIONYL-TRNA FORMYLTRANSFERASE, MITOCHONDRIAL"/>
    <property type="match status" value="1"/>
</dbReference>
<evidence type="ECO:0000256" key="1">
    <source>
        <dbReference type="ARBA" id="ARBA00004173"/>
    </source>
</evidence>
<dbReference type="OrthoDB" id="10268103at2759"/>
<dbReference type="InterPro" id="IPR036477">
    <property type="entry name" value="Formyl_transf_N_sf"/>
</dbReference>
<dbReference type="InterPro" id="IPR002376">
    <property type="entry name" value="Formyl_transf_N"/>
</dbReference>
<evidence type="ECO:0000256" key="6">
    <source>
        <dbReference type="ARBA" id="ARBA00022917"/>
    </source>
</evidence>
<dbReference type="GO" id="GO:0004479">
    <property type="term" value="F:methionyl-tRNA formyltransferase activity"/>
    <property type="evidence" value="ECO:0007669"/>
    <property type="project" value="UniProtKB-EC"/>
</dbReference>
<keyword evidence="7" id="KW-0809">Transit peptide</keyword>
<evidence type="ECO:0000313" key="13">
    <source>
        <dbReference type="EMBL" id="CAH0558676.1"/>
    </source>
</evidence>
<dbReference type="EC" id="2.1.2.9" evidence="3"/>
<comment type="catalytic activity">
    <reaction evidence="9">
        <text>L-methionyl-tRNA(fMet) + (6R)-10-formyltetrahydrofolate = N-formyl-L-methionyl-tRNA(fMet) + (6S)-5,6,7,8-tetrahydrofolate + H(+)</text>
        <dbReference type="Rhea" id="RHEA:24380"/>
        <dbReference type="Rhea" id="RHEA-COMP:9952"/>
        <dbReference type="Rhea" id="RHEA-COMP:9953"/>
        <dbReference type="ChEBI" id="CHEBI:15378"/>
        <dbReference type="ChEBI" id="CHEBI:57453"/>
        <dbReference type="ChEBI" id="CHEBI:78530"/>
        <dbReference type="ChEBI" id="CHEBI:78844"/>
        <dbReference type="ChEBI" id="CHEBI:195366"/>
        <dbReference type="EC" id="2.1.2.9"/>
    </reaction>
    <physiologicalReaction direction="left-to-right" evidence="9">
        <dbReference type="Rhea" id="RHEA:24381"/>
    </physiologicalReaction>
</comment>
<dbReference type="GO" id="GO:0005739">
    <property type="term" value="C:mitochondrion"/>
    <property type="evidence" value="ECO:0007669"/>
    <property type="project" value="UniProtKB-SubCell"/>
</dbReference>
<dbReference type="CDD" id="cd08646">
    <property type="entry name" value="FMT_core_Met-tRNA-FMT_N"/>
    <property type="match status" value="1"/>
</dbReference>
<dbReference type="AlphaFoldDB" id="A0A9P0FIR7"/>
<accession>A0A9P0FIR7</accession>
<dbReference type="Proteomes" id="UP001154078">
    <property type="component" value="Chromosome 6"/>
</dbReference>
<organism evidence="13 14">
    <name type="scientific">Brassicogethes aeneus</name>
    <name type="common">Rape pollen beetle</name>
    <name type="synonym">Meligethes aeneus</name>
    <dbReference type="NCBI Taxonomy" id="1431903"/>
    <lineage>
        <taxon>Eukaryota</taxon>
        <taxon>Metazoa</taxon>
        <taxon>Ecdysozoa</taxon>
        <taxon>Arthropoda</taxon>
        <taxon>Hexapoda</taxon>
        <taxon>Insecta</taxon>
        <taxon>Pterygota</taxon>
        <taxon>Neoptera</taxon>
        <taxon>Endopterygota</taxon>
        <taxon>Coleoptera</taxon>
        <taxon>Polyphaga</taxon>
        <taxon>Cucujiformia</taxon>
        <taxon>Nitidulidae</taxon>
        <taxon>Meligethinae</taxon>
        <taxon>Brassicogethes</taxon>
    </lineage>
</organism>
<dbReference type="Gene3D" id="3.40.50.12230">
    <property type="match status" value="1"/>
</dbReference>
<dbReference type="PANTHER" id="PTHR11138">
    <property type="entry name" value="METHIONYL-TRNA FORMYLTRANSFERASE"/>
    <property type="match status" value="1"/>
</dbReference>
<evidence type="ECO:0000256" key="10">
    <source>
        <dbReference type="ARBA" id="ARBA00057846"/>
    </source>
</evidence>
<dbReference type="FunFam" id="3.40.50.12230:FF:000003">
    <property type="entry name" value="methionyl-tRNA formyltransferase, mitochondrial"/>
    <property type="match status" value="1"/>
</dbReference>
<comment type="subcellular location">
    <subcellularLocation>
        <location evidence="1">Mitochondrion</location>
    </subcellularLocation>
</comment>
<comment type="function">
    <text evidence="10">Methionyl-tRNA formyltransferase that formylates methionyl-tRNA in mitochondria and is crucial for translation initiation.</text>
</comment>
<sequence>MNMCFLLRFNTFLIKRCYSSTSKPPWNVLFFGSDNFSISSLKALYNEFKYGKLIQNLEVCTSIKTKSNSVEKFANDHKLKICSWPLKTLNQNYNVGIVVSFGHLIPEYIINQFEYGILNVHPSILPRWRGAAPTVHAIANGDNVTGVSIIRIKPKVFDIGDIIEQQSVIIDDNINVVELNEKLGNLGADRLLHTLNHLENNLNKAVPQPINGIKLAPKINHEFARIDWNKKNAKEVYNLERSLVGFLLPFTTWNGNTVKLQGIKEAKCDTSLQDYNPGFIIYDKKNKVIIVLCANKTCVSVSKIKVWKKEVMSATDFNNGFLKKATVAKRYFK</sequence>
<evidence type="ECO:0000259" key="12">
    <source>
        <dbReference type="Pfam" id="PF02911"/>
    </source>
</evidence>
<name>A0A9P0FIR7_BRAAE</name>
<dbReference type="InterPro" id="IPR041711">
    <property type="entry name" value="Met-tRNA-FMT_N"/>
</dbReference>
<dbReference type="InterPro" id="IPR005794">
    <property type="entry name" value="Fmt"/>
</dbReference>
<comment type="similarity">
    <text evidence="2">Belongs to the Fmt family.</text>
</comment>
<evidence type="ECO:0000256" key="7">
    <source>
        <dbReference type="ARBA" id="ARBA00022946"/>
    </source>
</evidence>
<evidence type="ECO:0000313" key="14">
    <source>
        <dbReference type="Proteomes" id="UP001154078"/>
    </source>
</evidence>
<reference evidence="13" key="1">
    <citation type="submission" date="2021-12" db="EMBL/GenBank/DDBJ databases">
        <authorList>
            <person name="King R."/>
        </authorList>
    </citation>
    <scope>NUCLEOTIDE SEQUENCE</scope>
</reference>
<gene>
    <name evidence="13" type="ORF">MELIAE_LOCUS8951</name>
</gene>
<dbReference type="InterPro" id="IPR011034">
    <property type="entry name" value="Formyl_transferase-like_C_sf"/>
</dbReference>
<protein>
    <recommendedName>
        <fullName evidence="4">Methionyl-tRNA formyltransferase, mitochondrial</fullName>
        <ecNumber evidence="3">2.1.2.9</ecNumber>
    </recommendedName>
</protein>
<keyword evidence="8" id="KW-0496">Mitochondrion</keyword>
<keyword evidence="14" id="KW-1185">Reference proteome</keyword>
<feature type="domain" description="Formyl transferase N-terminal" evidence="11">
    <location>
        <begin position="93"/>
        <end position="189"/>
    </location>
</feature>
<keyword evidence="5" id="KW-0808">Transferase</keyword>
<feature type="domain" description="Formyl transferase C-terminal" evidence="12">
    <location>
        <begin position="218"/>
        <end position="321"/>
    </location>
</feature>
<keyword evidence="6" id="KW-0648">Protein biosynthesis</keyword>